<proteinExistence type="predicted"/>
<keyword evidence="3" id="KW-1185">Reference proteome</keyword>
<name>A0AAE3SIL8_9BACT</name>
<evidence type="ECO:0000313" key="3">
    <source>
        <dbReference type="Proteomes" id="UP001207408"/>
    </source>
</evidence>
<accession>A0AAE3SIL8</accession>
<protein>
    <submittedName>
        <fullName evidence="2">Uncharacterized protein</fullName>
    </submittedName>
</protein>
<dbReference type="EMBL" id="JAPDPI010000003">
    <property type="protein sequence ID" value="MCW3804534.1"/>
    <property type="molecule type" value="Genomic_DNA"/>
</dbReference>
<feature type="chain" id="PRO_5041964740" evidence="1">
    <location>
        <begin position="27"/>
        <end position="117"/>
    </location>
</feature>
<evidence type="ECO:0000256" key="1">
    <source>
        <dbReference type="SAM" id="SignalP"/>
    </source>
</evidence>
<comment type="caution">
    <text evidence="2">The sequence shown here is derived from an EMBL/GenBank/DDBJ whole genome shotgun (WGS) entry which is preliminary data.</text>
</comment>
<feature type="signal peptide" evidence="1">
    <location>
        <begin position="1"/>
        <end position="26"/>
    </location>
</feature>
<dbReference type="Proteomes" id="UP001207408">
    <property type="component" value="Unassembled WGS sequence"/>
</dbReference>
<reference evidence="2" key="1">
    <citation type="submission" date="2022-10" db="EMBL/GenBank/DDBJ databases">
        <authorList>
            <person name="Yu W.X."/>
        </authorList>
    </citation>
    <scope>NUCLEOTIDE SEQUENCE</scope>
    <source>
        <strain evidence="2">D04</strain>
    </source>
</reference>
<keyword evidence="1" id="KW-0732">Signal</keyword>
<organism evidence="2 3">
    <name type="scientific">Plebeiibacterium marinum</name>
    <dbReference type="NCBI Taxonomy" id="2992111"/>
    <lineage>
        <taxon>Bacteria</taxon>
        <taxon>Pseudomonadati</taxon>
        <taxon>Bacteroidota</taxon>
        <taxon>Bacteroidia</taxon>
        <taxon>Marinilabiliales</taxon>
        <taxon>Marinilabiliaceae</taxon>
        <taxon>Plebeiibacterium</taxon>
    </lineage>
</organism>
<sequence>MKMKKEMKKAGMVAMFALAMTTSLFANEGEKKEIKNDEPVKVAEAPAYTVYLTINGMMIELSPIDVYAKNDTDATEESIEPTLKNEDLAMLDDADSFYEKMRIENAIEDVKSASYYF</sequence>
<dbReference type="RefSeq" id="WP_301197755.1">
    <property type="nucleotide sequence ID" value="NZ_JAPDPI010000003.1"/>
</dbReference>
<gene>
    <name evidence="2" type="ORF">OM074_02790</name>
</gene>
<dbReference type="AlphaFoldDB" id="A0AAE3SIL8"/>
<evidence type="ECO:0000313" key="2">
    <source>
        <dbReference type="EMBL" id="MCW3804534.1"/>
    </source>
</evidence>